<organism evidence="1">
    <name type="scientific">Pseudomonas tritici</name>
    <dbReference type="NCBI Taxonomy" id="2745518"/>
    <lineage>
        <taxon>Bacteria</taxon>
        <taxon>Pseudomonadati</taxon>
        <taxon>Pseudomonadota</taxon>
        <taxon>Gammaproteobacteria</taxon>
        <taxon>Pseudomonadales</taxon>
        <taxon>Pseudomonadaceae</taxon>
        <taxon>Pseudomonas</taxon>
    </lineage>
</organism>
<gene>
    <name evidence="1" type="ORF">HU722_19215</name>
</gene>
<evidence type="ECO:0000313" key="1">
    <source>
        <dbReference type="EMBL" id="MBC3293658.1"/>
    </source>
</evidence>
<name>A0A8I0CXC1_9PSED</name>
<dbReference type="AlphaFoldDB" id="A0A8I0CXC1"/>
<evidence type="ECO:0008006" key="2">
    <source>
        <dbReference type="Google" id="ProtNLM"/>
    </source>
</evidence>
<proteinExistence type="predicted"/>
<reference evidence="1" key="1">
    <citation type="journal article" date="2020" name="Microorganisms">
        <title>Reliable Identification of Environmental Pseudomonas Isolates Using the rpoD Gene.</title>
        <authorList>
            <consortium name="The Broad Institute Genome Sequencing Platform"/>
            <person name="Girard L."/>
            <person name="Lood C."/>
            <person name="Rokni-Zadeh H."/>
            <person name="van Noort V."/>
            <person name="Lavigne R."/>
            <person name="De Mot R."/>
        </authorList>
    </citation>
    <scope>NUCLEOTIDE SEQUENCE [LARGE SCALE GENOMIC DNA]</scope>
    <source>
        <strain evidence="1">SWRI145</strain>
    </source>
</reference>
<dbReference type="EMBL" id="JABWQF010000011">
    <property type="protein sequence ID" value="MBC3293658.1"/>
    <property type="molecule type" value="Genomic_DNA"/>
</dbReference>
<accession>A0A8I0CXC1</accession>
<protein>
    <recommendedName>
        <fullName evidence="2">Lipoprotein</fullName>
    </recommendedName>
</protein>
<dbReference type="NCBIfam" id="NF040519">
    <property type="entry name" value="Sbal_3080_fam"/>
    <property type="match status" value="1"/>
</dbReference>
<sequence>MKKIIVVPMIAFGLVGCTSVKVSPLPKTELIDRICIQRNDAVKVTDLLPVVQQRLQYHKISSEVFSGEKPDNCRYVMNYTAFRNWDVVPYLTSADFTINREGVMVASANYHLRMGGGFSLMKWRGTEYKINPVIDSLVGGQ</sequence>
<dbReference type="PROSITE" id="PS51257">
    <property type="entry name" value="PROKAR_LIPOPROTEIN"/>
    <property type="match status" value="1"/>
</dbReference>
<comment type="caution">
    <text evidence="1">The sequence shown here is derived from an EMBL/GenBank/DDBJ whole genome shotgun (WGS) entry which is preliminary data.</text>
</comment>